<feature type="domain" description="RAMA" evidence="1">
    <location>
        <begin position="197"/>
        <end position="308"/>
    </location>
</feature>
<organism evidence="2 3">
    <name type="scientific">Candidatus Scalindua arabica</name>
    <dbReference type="NCBI Taxonomy" id="1127984"/>
    <lineage>
        <taxon>Bacteria</taxon>
        <taxon>Pseudomonadati</taxon>
        <taxon>Planctomycetota</taxon>
        <taxon>Candidatus Brocadiia</taxon>
        <taxon>Candidatus Brocadiales</taxon>
        <taxon>Candidatus Scalinduaceae</taxon>
        <taxon>Candidatus Scalindua</taxon>
    </lineage>
</organism>
<evidence type="ECO:0000313" key="3">
    <source>
        <dbReference type="Proteomes" id="UP000722750"/>
    </source>
</evidence>
<dbReference type="Pfam" id="PF18755">
    <property type="entry name" value="RAMA"/>
    <property type="match status" value="1"/>
</dbReference>
<evidence type="ECO:0000313" key="2">
    <source>
        <dbReference type="EMBL" id="MBS1257764.1"/>
    </source>
</evidence>
<evidence type="ECO:0000259" key="1">
    <source>
        <dbReference type="Pfam" id="PF18755"/>
    </source>
</evidence>
<sequence length="319" mass="36277">MIIQGNKKFIEAEFENEQEIEDVVIENAEYFFGSSSIFLPKKLIKTRDGFGTIPDGFAIDLASRTWYVVEVELVHHSVWNHIAPQVAKQMIAVATPESRQILEEIVIQMFTESEDVKEKFKEEKIKEIDIRKVLDEILIKPPVIGMPIDRISQDLKEWAGTLKNDVRLWLVRKYIEFGAPENVAYEIPEEYRPVLDTTEEKEKPKSGIAYYDVSLADLLDAGLLSVGDELVMNYKPRGGNQKNFKAVITEEGSMIVLDKKFRSPSYAALLGIQDAGSDRKTVNGWASWKNRNEKLLAELRSEYLNQKESEAEQAASMGG</sequence>
<dbReference type="Proteomes" id="UP000722750">
    <property type="component" value="Unassembled WGS sequence"/>
</dbReference>
<gene>
    <name evidence="2" type="ORF">MAG551_00811</name>
</gene>
<accession>A0A941W153</accession>
<protein>
    <recommendedName>
        <fullName evidence="1">RAMA domain-containing protein</fullName>
    </recommendedName>
</protein>
<comment type="caution">
    <text evidence="2">The sequence shown here is derived from an EMBL/GenBank/DDBJ whole genome shotgun (WGS) entry which is preliminary data.</text>
</comment>
<name>A0A941W153_9BACT</name>
<proteinExistence type="predicted"/>
<reference evidence="2" key="1">
    <citation type="journal article" date="2021" name="ISME J.">
        <title>Fine-scale metabolic discontinuity in a stratified prokaryote microbiome of a Red Sea deep halocline.</title>
        <authorList>
            <person name="Michoud G."/>
            <person name="Ngugi D.K."/>
            <person name="Barozzi A."/>
            <person name="Merlino G."/>
            <person name="Calleja M.L."/>
            <person name="Delgado-Huertas A."/>
            <person name="Moran X.A.G."/>
            <person name="Daffonchio D."/>
        </authorList>
    </citation>
    <scope>NUCLEOTIDE SEQUENCE</scope>
    <source>
        <strain evidence="2">SuakinDeep_MAG55_1</strain>
    </source>
</reference>
<dbReference type="InterPro" id="IPR040843">
    <property type="entry name" value="RAMA"/>
</dbReference>
<dbReference type="AlphaFoldDB" id="A0A941W153"/>
<dbReference type="EMBL" id="JAANXD010000035">
    <property type="protein sequence ID" value="MBS1257764.1"/>
    <property type="molecule type" value="Genomic_DNA"/>
</dbReference>